<dbReference type="eggNOG" id="ENOG502ZVXB">
    <property type="taxonomic scope" value="Bacteria"/>
</dbReference>
<dbReference type="Gene3D" id="1.10.260.40">
    <property type="entry name" value="lambda repressor-like DNA-binding domains"/>
    <property type="match status" value="1"/>
</dbReference>
<feature type="domain" description="HTH cro/C1-type" evidence="1">
    <location>
        <begin position="6"/>
        <end position="61"/>
    </location>
</feature>
<evidence type="ECO:0000313" key="2">
    <source>
        <dbReference type="EMBL" id="ACL48243.1"/>
    </source>
</evidence>
<dbReference type="HOGENOM" id="CLU_190553_0_0_7"/>
<reference evidence="2" key="1">
    <citation type="submission" date="2009-01" db="EMBL/GenBank/DDBJ databases">
        <title>Complete sequence of Desulfovibrio desulfuricans subsp. desulfuricans str. ATCC 27774.</title>
        <authorList>
            <consortium name="US DOE Joint Genome Institute"/>
            <person name="Lucas S."/>
            <person name="Copeland A."/>
            <person name="Lapidus A."/>
            <person name="Glavina del Rio T."/>
            <person name="Tice H."/>
            <person name="Bruce D."/>
            <person name="Goodwin L."/>
            <person name="Pitluck S."/>
            <person name="Sims D."/>
            <person name="Lu M."/>
            <person name="Kiss H."/>
            <person name="Meineke L."/>
            <person name="Brettin T."/>
            <person name="Detter J.C."/>
            <person name="Han C."/>
            <person name="Larimer F."/>
            <person name="Land M."/>
            <person name="Hauser L."/>
            <person name="Kyrpides N."/>
            <person name="Ovchinnikova G."/>
            <person name="Hazen T.C."/>
        </authorList>
    </citation>
    <scope>NUCLEOTIDE SEQUENCE [LARGE SCALE GENOMIC DNA]</scope>
    <source>
        <strain evidence="2">ATCC 27774</strain>
    </source>
</reference>
<dbReference type="AlphaFoldDB" id="B8J3K8"/>
<protein>
    <submittedName>
        <fullName evidence="2">Transcriptional regulator, XRE family</fullName>
    </submittedName>
</protein>
<organism evidence="2">
    <name type="scientific">Desulfovibrio desulfuricans (strain ATCC 27774 / DSM 6949 / MB)</name>
    <dbReference type="NCBI Taxonomy" id="525146"/>
    <lineage>
        <taxon>Bacteria</taxon>
        <taxon>Pseudomonadati</taxon>
        <taxon>Thermodesulfobacteriota</taxon>
        <taxon>Desulfovibrionia</taxon>
        <taxon>Desulfovibrionales</taxon>
        <taxon>Desulfovibrionaceae</taxon>
        <taxon>Desulfovibrio</taxon>
    </lineage>
</organism>
<dbReference type="Pfam" id="PF13443">
    <property type="entry name" value="HTH_26"/>
    <property type="match status" value="1"/>
</dbReference>
<gene>
    <name evidence="2" type="ordered locus">Ddes_0329</name>
</gene>
<evidence type="ECO:0000259" key="1">
    <source>
        <dbReference type="PROSITE" id="PS50943"/>
    </source>
</evidence>
<dbReference type="EMBL" id="CP001358">
    <property type="protein sequence ID" value="ACL48243.1"/>
    <property type="molecule type" value="Genomic_DNA"/>
</dbReference>
<dbReference type="SMART" id="SM00530">
    <property type="entry name" value="HTH_XRE"/>
    <property type="match status" value="1"/>
</dbReference>
<dbReference type="KEGG" id="dds:Ddes_0329"/>
<accession>B8J3K8</accession>
<dbReference type="PROSITE" id="PS50943">
    <property type="entry name" value="HTH_CROC1"/>
    <property type="match status" value="1"/>
</dbReference>
<name>B8J3K8_DESDA</name>
<proteinExistence type="predicted"/>
<dbReference type="CDD" id="cd00093">
    <property type="entry name" value="HTH_XRE"/>
    <property type="match status" value="1"/>
</dbReference>
<sequence length="64" mass="7393">MLRSNLKKIMNEKKVTYKELEARTGLSSQTITRARNHLIIECRMSTLLNIAQALDVKVKDLFSE</sequence>
<dbReference type="GO" id="GO:0003677">
    <property type="term" value="F:DNA binding"/>
    <property type="evidence" value="ECO:0007669"/>
    <property type="project" value="InterPro"/>
</dbReference>
<dbReference type="InterPro" id="IPR010982">
    <property type="entry name" value="Lambda_DNA-bd_dom_sf"/>
</dbReference>
<dbReference type="InterPro" id="IPR001387">
    <property type="entry name" value="Cro/C1-type_HTH"/>
</dbReference>
<dbReference type="SUPFAM" id="SSF47413">
    <property type="entry name" value="lambda repressor-like DNA-binding domains"/>
    <property type="match status" value="1"/>
</dbReference>